<feature type="domain" description="NAD-dependent epimerase/dehydratase" evidence="2">
    <location>
        <begin position="4"/>
        <end position="226"/>
    </location>
</feature>
<comment type="caution">
    <text evidence="3">The sequence shown here is derived from an EMBL/GenBank/DDBJ whole genome shotgun (WGS) entry which is preliminary data.</text>
</comment>
<dbReference type="PANTHER" id="PTHR43000">
    <property type="entry name" value="DTDP-D-GLUCOSE 4,6-DEHYDRATASE-RELATED"/>
    <property type="match status" value="1"/>
</dbReference>
<organism evidence="3 4">
    <name type="scientific">Paenibacillus dendrobii</name>
    <dbReference type="NCBI Taxonomy" id="2691084"/>
    <lineage>
        <taxon>Bacteria</taxon>
        <taxon>Bacillati</taxon>
        <taxon>Bacillota</taxon>
        <taxon>Bacilli</taxon>
        <taxon>Bacillales</taxon>
        <taxon>Paenibacillaceae</taxon>
        <taxon>Paenibacillus</taxon>
    </lineage>
</organism>
<accession>A0A7X3LKU1</accession>
<dbReference type="SUPFAM" id="SSF51735">
    <property type="entry name" value="NAD(P)-binding Rossmann-fold domains"/>
    <property type="match status" value="1"/>
</dbReference>
<dbReference type="Proteomes" id="UP000460318">
    <property type="component" value="Unassembled WGS sequence"/>
</dbReference>
<keyword evidence="4" id="KW-1185">Reference proteome</keyword>
<dbReference type="Pfam" id="PF01370">
    <property type="entry name" value="Epimerase"/>
    <property type="match status" value="1"/>
</dbReference>
<evidence type="ECO:0000259" key="2">
    <source>
        <dbReference type="Pfam" id="PF01370"/>
    </source>
</evidence>
<dbReference type="AlphaFoldDB" id="A0A7X3LKU1"/>
<reference evidence="3 4" key="1">
    <citation type="submission" date="2019-12" db="EMBL/GenBank/DDBJ databases">
        <title>Paenibacillus sp. nov., an endophytic bacterium isolated from the stem of Dendrobium.</title>
        <authorList>
            <person name="Zhao R."/>
        </authorList>
    </citation>
    <scope>NUCLEOTIDE SEQUENCE [LARGE SCALE GENOMIC DNA]</scope>
    <source>
        <strain evidence="3 4">HJL G12</strain>
    </source>
</reference>
<protein>
    <submittedName>
        <fullName evidence="3">NAD-dependent epimerase/dehydratase family protein</fullName>
    </submittedName>
</protein>
<evidence type="ECO:0000256" key="1">
    <source>
        <dbReference type="ARBA" id="ARBA00007637"/>
    </source>
</evidence>
<dbReference type="EMBL" id="WUBI01000005">
    <property type="protein sequence ID" value="MWV46834.1"/>
    <property type="molecule type" value="Genomic_DNA"/>
</dbReference>
<dbReference type="Gene3D" id="3.40.50.720">
    <property type="entry name" value="NAD(P)-binding Rossmann-like Domain"/>
    <property type="match status" value="1"/>
</dbReference>
<dbReference type="RefSeq" id="WP_160500432.1">
    <property type="nucleotide sequence ID" value="NZ_WUBI01000005.1"/>
</dbReference>
<proteinExistence type="inferred from homology"/>
<dbReference type="InterPro" id="IPR001509">
    <property type="entry name" value="Epimerase_deHydtase"/>
</dbReference>
<dbReference type="InterPro" id="IPR036291">
    <property type="entry name" value="NAD(P)-bd_dom_sf"/>
</dbReference>
<dbReference type="Gene3D" id="3.90.25.10">
    <property type="entry name" value="UDP-galactose 4-epimerase, domain 1"/>
    <property type="match status" value="1"/>
</dbReference>
<sequence>MKTVVVTGGAGFIGSHLVQKLIEAKHQVHVIDNLSTGSSARVHPAAVLHVEDIRSPAALQTILAVKPDTIFHLAAQADVQQSIRDPLQDMEHNVKGTLNMLEGCRQGGVRKFIFASTSGVYGNLETDVLKETDPAMPISFYGLSKYAAEHYIRLYGQLFDVEWMVLRFANVYGPGQTSKGEGGVVSIFMNQLRQDLPLTINGDGEQTRDFIYVKDVVSALHAAQASGNRDILHVSTGTSTSVNRLVALLGQFQGKEIRTTNRSDRAGDIRNSCLSNDRIRGRLEWKPDFRIEEGLKETYLHFMQQGS</sequence>
<evidence type="ECO:0000313" key="3">
    <source>
        <dbReference type="EMBL" id="MWV46834.1"/>
    </source>
</evidence>
<comment type="similarity">
    <text evidence="1">Belongs to the NAD(P)-dependent epimerase/dehydratase family.</text>
</comment>
<evidence type="ECO:0000313" key="4">
    <source>
        <dbReference type="Proteomes" id="UP000460318"/>
    </source>
</evidence>
<name>A0A7X3LKU1_9BACL</name>
<gene>
    <name evidence="3" type="ORF">GRF59_24805</name>
</gene>